<feature type="compositionally biased region" description="Polar residues" evidence="1">
    <location>
        <begin position="35"/>
        <end position="52"/>
    </location>
</feature>
<name>A0A1I2HTZ5_9BACT</name>
<evidence type="ECO:0000256" key="1">
    <source>
        <dbReference type="SAM" id="MobiDB-lite"/>
    </source>
</evidence>
<organism evidence="2 3">
    <name type="scientific">Nannocystis exedens</name>
    <dbReference type="NCBI Taxonomy" id="54"/>
    <lineage>
        <taxon>Bacteria</taxon>
        <taxon>Pseudomonadati</taxon>
        <taxon>Myxococcota</taxon>
        <taxon>Polyangia</taxon>
        <taxon>Nannocystales</taxon>
        <taxon>Nannocystaceae</taxon>
        <taxon>Nannocystis</taxon>
    </lineage>
</organism>
<accession>A0A1I2HTZ5</accession>
<keyword evidence="3" id="KW-1185">Reference proteome</keyword>
<reference evidence="3" key="1">
    <citation type="submission" date="2016-10" db="EMBL/GenBank/DDBJ databases">
        <authorList>
            <person name="Varghese N."/>
            <person name="Submissions S."/>
        </authorList>
    </citation>
    <scope>NUCLEOTIDE SEQUENCE [LARGE SCALE GENOMIC DNA]</scope>
    <source>
        <strain evidence="3">ATCC 25963</strain>
    </source>
</reference>
<evidence type="ECO:0000313" key="3">
    <source>
        <dbReference type="Proteomes" id="UP000199400"/>
    </source>
</evidence>
<protein>
    <submittedName>
        <fullName evidence="2">Uncharacterized protein</fullName>
    </submittedName>
</protein>
<dbReference type="EMBL" id="FOMX01000048">
    <property type="protein sequence ID" value="SFF33359.1"/>
    <property type="molecule type" value="Genomic_DNA"/>
</dbReference>
<proteinExistence type="predicted"/>
<feature type="region of interest" description="Disordered" evidence="1">
    <location>
        <begin position="28"/>
        <end position="56"/>
    </location>
</feature>
<dbReference type="Proteomes" id="UP000199400">
    <property type="component" value="Unassembled WGS sequence"/>
</dbReference>
<dbReference type="RefSeq" id="WP_096331073.1">
    <property type="nucleotide sequence ID" value="NZ_FOMX01000048.1"/>
</dbReference>
<gene>
    <name evidence="2" type="ORF">SAMN02745121_08211</name>
</gene>
<dbReference type="AlphaFoldDB" id="A0A1I2HTZ5"/>
<dbReference type="STRING" id="54.SAMN02745121_08211"/>
<evidence type="ECO:0000313" key="2">
    <source>
        <dbReference type="EMBL" id="SFF33359.1"/>
    </source>
</evidence>
<sequence length="298" mass="31265">MSSRLVTILTGVGTLAVGGAILAYSRSASASTSAPQKESGTTPKDGKPSTTAPLEWDNALPLPTAKEVKGDLDTNWGSTPKDLRPLLLLAEEASGIVGAGRILAVIAKRESAGFVVTAHNGDEVDEQAERDASRKAYERGKATNPALSFGEAAADFGSGGLFGALAPYFLWTGVAELGAKAPLLGADPRMMFLPRVATFAAMVYLQRLLDHYQVDDHGDIKAGWASPSLLVDPPKGGRGEETYTAVRERFYADAKSLGVNLSDAATIPAKLSAATWPGVQAMFDRLVGVLPTPRKAKV</sequence>